<protein>
    <recommendedName>
        <fullName evidence="4">Ig-like domain-containing protein</fullName>
    </recommendedName>
</protein>
<keyword evidence="1" id="KW-0732">Signal</keyword>
<gene>
    <name evidence="2" type="ORF">FX983_06210</name>
</gene>
<sequence>MMKIGATRYVLFVLPLAVLCEPAQASTWQICRMEVRVSEVVKRPYPQLQGQILKATPASTSVECPEVGTTVTFTPETTDYQATLPRRQWPKKGQSVRIDYRYLDGICKGDGNDYACRIKHYPLVSR</sequence>
<organism evidence="2 3">
    <name type="scientific">Pseudomonas frederiksbergensis</name>
    <dbReference type="NCBI Taxonomy" id="104087"/>
    <lineage>
        <taxon>Bacteria</taxon>
        <taxon>Pseudomonadati</taxon>
        <taxon>Pseudomonadota</taxon>
        <taxon>Gammaproteobacteria</taxon>
        <taxon>Pseudomonadales</taxon>
        <taxon>Pseudomonadaceae</taxon>
        <taxon>Pseudomonas</taxon>
    </lineage>
</organism>
<comment type="caution">
    <text evidence="2">The sequence shown here is derived from an EMBL/GenBank/DDBJ whole genome shotgun (WGS) entry which is preliminary data.</text>
</comment>
<evidence type="ECO:0000313" key="3">
    <source>
        <dbReference type="Proteomes" id="UP000475265"/>
    </source>
</evidence>
<feature type="chain" id="PRO_5026662869" description="Ig-like domain-containing protein" evidence="1">
    <location>
        <begin position="26"/>
        <end position="126"/>
    </location>
</feature>
<dbReference type="Proteomes" id="UP000475265">
    <property type="component" value="Unassembled WGS sequence"/>
</dbReference>
<evidence type="ECO:0000256" key="1">
    <source>
        <dbReference type="SAM" id="SignalP"/>
    </source>
</evidence>
<name>A0A6L5BUL1_9PSED</name>
<accession>A0A6L5BUL1</accession>
<evidence type="ECO:0000313" key="2">
    <source>
        <dbReference type="EMBL" id="KAF2391725.1"/>
    </source>
</evidence>
<proteinExistence type="predicted"/>
<feature type="signal peptide" evidence="1">
    <location>
        <begin position="1"/>
        <end position="25"/>
    </location>
</feature>
<dbReference type="EMBL" id="JAAAXX010000002">
    <property type="protein sequence ID" value="KAF2391725.1"/>
    <property type="molecule type" value="Genomic_DNA"/>
</dbReference>
<evidence type="ECO:0008006" key="4">
    <source>
        <dbReference type="Google" id="ProtNLM"/>
    </source>
</evidence>
<dbReference type="AlphaFoldDB" id="A0A6L5BUL1"/>
<reference evidence="2 3" key="1">
    <citation type="submission" date="2019-12" db="EMBL/GenBank/DDBJ databases">
        <title>Endophytic bacteria associated with Panax ginseng seedlings.</title>
        <authorList>
            <person name="Park J.M."/>
            <person name="Shin R."/>
            <person name="Jo S.H."/>
        </authorList>
    </citation>
    <scope>NUCLEOTIDE SEQUENCE [LARGE SCALE GENOMIC DNA]</scope>
    <source>
        <strain evidence="2 3">PgKB32</strain>
    </source>
</reference>